<keyword evidence="3 4" id="KW-0472">Membrane</keyword>
<feature type="transmembrane region" description="Helical" evidence="4">
    <location>
        <begin position="166"/>
        <end position="185"/>
    </location>
</feature>
<feature type="domain" description="Major facilitator superfamily (MFS) profile" evidence="5">
    <location>
        <begin position="11"/>
        <end position="388"/>
    </location>
</feature>
<dbReference type="InterPro" id="IPR052714">
    <property type="entry name" value="MFS_Exporter"/>
</dbReference>
<dbReference type="PANTHER" id="PTHR23531:SF1">
    <property type="entry name" value="QUINOLENE RESISTANCE PROTEIN NORA"/>
    <property type="match status" value="1"/>
</dbReference>
<dbReference type="STRING" id="1674920.ACR52_26230"/>
<feature type="transmembrane region" description="Helical" evidence="4">
    <location>
        <begin position="245"/>
        <end position="268"/>
    </location>
</feature>
<evidence type="ECO:0000256" key="4">
    <source>
        <dbReference type="SAM" id="Phobius"/>
    </source>
</evidence>
<evidence type="ECO:0000256" key="3">
    <source>
        <dbReference type="ARBA" id="ARBA00023136"/>
    </source>
</evidence>
<evidence type="ECO:0000313" key="7">
    <source>
        <dbReference type="Proteomes" id="UP000037551"/>
    </source>
</evidence>
<dbReference type="InterPro" id="IPR036259">
    <property type="entry name" value="MFS_trans_sf"/>
</dbReference>
<gene>
    <name evidence="6" type="ORF">ACR52_26230</name>
</gene>
<feature type="transmembrane region" description="Helical" evidence="4">
    <location>
        <begin position="365"/>
        <end position="386"/>
    </location>
</feature>
<dbReference type="EMBL" id="LFMW01000024">
    <property type="protein sequence ID" value="KMT52606.1"/>
    <property type="molecule type" value="Genomic_DNA"/>
</dbReference>
<dbReference type="PANTHER" id="PTHR23531">
    <property type="entry name" value="QUINOLENE RESISTANCE PROTEIN NORA"/>
    <property type="match status" value="1"/>
</dbReference>
<dbReference type="SUPFAM" id="SSF103473">
    <property type="entry name" value="MFS general substrate transporter"/>
    <property type="match status" value="1"/>
</dbReference>
<dbReference type="InterPro" id="IPR011701">
    <property type="entry name" value="MFS"/>
</dbReference>
<name>A0A0J8ILU5_9PSED</name>
<dbReference type="PROSITE" id="PS50850">
    <property type="entry name" value="MFS"/>
    <property type="match status" value="1"/>
</dbReference>
<evidence type="ECO:0000313" key="6">
    <source>
        <dbReference type="EMBL" id="KMT52606.1"/>
    </source>
</evidence>
<keyword evidence="1 4" id="KW-0812">Transmembrane</keyword>
<reference evidence="6 7" key="1">
    <citation type="submission" date="2015-06" db="EMBL/GenBank/DDBJ databases">
        <title>Draft genome sequence of an Antarctic Pseudomonas sp. strain KG01 with full potential for biotechnological applications.</title>
        <authorList>
            <person name="Pavlov M.S."/>
            <person name="Lira F."/>
            <person name="Martinez J.L."/>
            <person name="Marshall S.H."/>
        </authorList>
    </citation>
    <scope>NUCLEOTIDE SEQUENCE [LARGE SCALE GENOMIC DNA]</scope>
    <source>
        <strain evidence="6 7">KG01</strain>
    </source>
</reference>
<feature type="transmembrane region" description="Helical" evidence="4">
    <location>
        <begin position="103"/>
        <end position="128"/>
    </location>
</feature>
<evidence type="ECO:0000256" key="1">
    <source>
        <dbReference type="ARBA" id="ARBA00022692"/>
    </source>
</evidence>
<dbReference type="Proteomes" id="UP000037551">
    <property type="component" value="Unassembled WGS sequence"/>
</dbReference>
<dbReference type="AlphaFoldDB" id="A0A0J8ILU5"/>
<accession>A0A0J8ILU5</accession>
<feature type="transmembrane region" description="Helical" evidence="4">
    <location>
        <begin position="213"/>
        <end position="233"/>
    </location>
</feature>
<keyword evidence="7" id="KW-1185">Reference proteome</keyword>
<sequence>MHPTPSVSAKTFALFCLASFLLSLSYGSTFLLSLLIHSRGGNEHDAGSVISTAMLSTFVAVVLSGHLSDALGAARAIAVTGLLLVVACLGFALTPGFGEGLMLFGLSLGLGWGVFYSLGPIIVAMLVAPQQRAKYFALLSGSMMSGIGAGPLLGRAASALDLPPTTAFYIAALASLAGVVMFWQLGRRLKQHANAPMSKISWATSRRVLSSRAVFAIVMVGLGGCIFGGLSTFQTSYATAHGLDYSLFFAGFLSAAITSRLLIAGLVVKRDAYSAACVLSGVMLTSILLFAFGVTGSASYLLAAVMLGLGYGLTYSVINGLVANEAPAGTTSQALLLFSLSYFVGVFGFPWLAGKVIVDYGLPALMLSVLAVALCNWLITLGRLIWRRVLSHKILQVTRYRSSTSRHERESGADQ</sequence>
<feature type="transmembrane region" description="Helical" evidence="4">
    <location>
        <begin position="275"/>
        <end position="294"/>
    </location>
</feature>
<protein>
    <submittedName>
        <fullName evidence="6">MFS transporter</fullName>
    </submittedName>
</protein>
<feature type="transmembrane region" description="Helical" evidence="4">
    <location>
        <begin position="46"/>
        <end position="64"/>
    </location>
</feature>
<feature type="transmembrane region" description="Helical" evidence="4">
    <location>
        <begin position="76"/>
        <end position="97"/>
    </location>
</feature>
<dbReference type="PATRIC" id="fig|1674920.3.peg.3691"/>
<keyword evidence="2 4" id="KW-1133">Transmembrane helix</keyword>
<evidence type="ECO:0000256" key="2">
    <source>
        <dbReference type="ARBA" id="ARBA00022989"/>
    </source>
</evidence>
<comment type="caution">
    <text evidence="6">The sequence shown here is derived from an EMBL/GenBank/DDBJ whole genome shotgun (WGS) entry which is preliminary data.</text>
</comment>
<dbReference type="Gene3D" id="1.20.1250.20">
    <property type="entry name" value="MFS general substrate transporter like domains"/>
    <property type="match status" value="1"/>
</dbReference>
<feature type="transmembrane region" description="Helical" evidence="4">
    <location>
        <begin position="135"/>
        <end position="154"/>
    </location>
</feature>
<feature type="transmembrane region" description="Helical" evidence="4">
    <location>
        <begin position="334"/>
        <end position="353"/>
    </location>
</feature>
<feature type="transmembrane region" description="Helical" evidence="4">
    <location>
        <begin position="300"/>
        <end position="322"/>
    </location>
</feature>
<proteinExistence type="predicted"/>
<dbReference type="GO" id="GO:0022857">
    <property type="term" value="F:transmembrane transporter activity"/>
    <property type="evidence" value="ECO:0007669"/>
    <property type="project" value="InterPro"/>
</dbReference>
<organism evidence="6 7">
    <name type="scientific">Pseudomonas fildesensis</name>
    <dbReference type="NCBI Taxonomy" id="1674920"/>
    <lineage>
        <taxon>Bacteria</taxon>
        <taxon>Pseudomonadati</taxon>
        <taxon>Pseudomonadota</taxon>
        <taxon>Gammaproteobacteria</taxon>
        <taxon>Pseudomonadales</taxon>
        <taxon>Pseudomonadaceae</taxon>
        <taxon>Pseudomonas</taxon>
    </lineage>
</organism>
<dbReference type="InterPro" id="IPR020846">
    <property type="entry name" value="MFS_dom"/>
</dbReference>
<evidence type="ECO:0000259" key="5">
    <source>
        <dbReference type="PROSITE" id="PS50850"/>
    </source>
</evidence>
<dbReference type="OrthoDB" id="8046314at2"/>
<dbReference type="RefSeq" id="WP_048730905.1">
    <property type="nucleotide sequence ID" value="NZ_LFMW01000024.1"/>
</dbReference>
<dbReference type="Pfam" id="PF07690">
    <property type="entry name" value="MFS_1"/>
    <property type="match status" value="1"/>
</dbReference>